<proteinExistence type="predicted"/>
<dbReference type="RefSeq" id="WP_201024750.1">
    <property type="nucleotide sequence ID" value="NZ_RBRL01000339.1"/>
</dbReference>
<dbReference type="Proteomes" id="UP000277179">
    <property type="component" value="Unassembled WGS sequence"/>
</dbReference>
<evidence type="ECO:0000313" key="2">
    <source>
        <dbReference type="Proteomes" id="UP000277179"/>
    </source>
</evidence>
<dbReference type="EMBL" id="RBRL01000339">
    <property type="protein sequence ID" value="RMQ84797.1"/>
    <property type="molecule type" value="Genomic_DNA"/>
</dbReference>
<accession>A0A3M4Q301</accession>
<protein>
    <submittedName>
        <fullName evidence="1">Uncharacterized protein</fullName>
    </submittedName>
</protein>
<organism evidence="1 2">
    <name type="scientific">Pseudomonas salomonii</name>
    <dbReference type="NCBI Taxonomy" id="191391"/>
    <lineage>
        <taxon>Bacteria</taxon>
        <taxon>Pseudomonadati</taxon>
        <taxon>Pseudomonadota</taxon>
        <taxon>Gammaproteobacteria</taxon>
        <taxon>Pseudomonadales</taxon>
        <taxon>Pseudomonadaceae</taxon>
        <taxon>Pseudomonas</taxon>
    </lineage>
</organism>
<reference evidence="1 2" key="1">
    <citation type="submission" date="2018-08" db="EMBL/GenBank/DDBJ databases">
        <title>Recombination of ecologically and evolutionarily significant loci maintains genetic cohesion in the Pseudomonas syringae species complex.</title>
        <authorList>
            <person name="Dillon M."/>
            <person name="Thakur S."/>
            <person name="Almeida R.N.D."/>
            <person name="Weir B.S."/>
            <person name="Guttman D.S."/>
        </authorList>
    </citation>
    <scope>NUCLEOTIDE SEQUENCE [LARGE SCALE GENOMIC DNA]</scope>
    <source>
        <strain evidence="1 2">ICMP 11288</strain>
    </source>
</reference>
<gene>
    <name evidence="1" type="ORF">ALP97_01439</name>
</gene>
<name>A0A3M4Q301_9PSED</name>
<dbReference type="AlphaFoldDB" id="A0A3M4Q301"/>
<evidence type="ECO:0000313" key="1">
    <source>
        <dbReference type="EMBL" id="RMQ84797.1"/>
    </source>
</evidence>
<comment type="caution">
    <text evidence="1">The sequence shown here is derived from an EMBL/GenBank/DDBJ whole genome shotgun (WGS) entry which is preliminary data.</text>
</comment>
<sequence length="231" mass="25487">MPTVFISGSIKIKSLDDKVKSRLDSVMSSGVKVLIGDAGGVDKSVQQYLIKNNFSSVTVYCTGNSPRNNDGSWPVVNVEPPVKTKSRAYFTAKDLKMADDSDFGLMVWDCKSTGTLSNVIELLKKKKKSVVYVSSRSAFLNVSSVSDLQTLVNQMDYDSFVEADKKISLNKTMSMLAGVNSDESPETEVGDLKKIIEEHKSAIARHEKSITDLELRIEEMQAPIDDMFAKL</sequence>